<dbReference type="InterPro" id="IPR018584">
    <property type="entry name" value="GT87"/>
</dbReference>
<reference evidence="10 11" key="1">
    <citation type="submission" date="2018-02" db="EMBL/GenBank/DDBJ databases">
        <title>Genomic Encyclopedia of Archaeal and Bacterial Type Strains, Phase II (KMG-II): from individual species to whole genera.</title>
        <authorList>
            <person name="Goeker M."/>
        </authorList>
    </citation>
    <scope>NUCLEOTIDE SEQUENCE [LARGE SCALE GENOMIC DNA]</scope>
    <source>
        <strain evidence="10 11">DSM 22857</strain>
    </source>
</reference>
<evidence type="ECO:0000256" key="6">
    <source>
        <dbReference type="ARBA" id="ARBA00023136"/>
    </source>
</evidence>
<evidence type="ECO:0000313" key="11">
    <source>
        <dbReference type="Proteomes" id="UP000239485"/>
    </source>
</evidence>
<evidence type="ECO:0000256" key="4">
    <source>
        <dbReference type="ARBA" id="ARBA00022692"/>
    </source>
</evidence>
<keyword evidence="3 10" id="KW-0808">Transferase</keyword>
<feature type="transmembrane region" description="Helical" evidence="9">
    <location>
        <begin position="364"/>
        <end position="385"/>
    </location>
</feature>
<comment type="caution">
    <text evidence="10">The sequence shown here is derived from an EMBL/GenBank/DDBJ whole genome shotgun (WGS) entry which is preliminary data.</text>
</comment>
<dbReference type="AlphaFoldDB" id="A0A2S6IU31"/>
<feature type="transmembrane region" description="Helical" evidence="9">
    <location>
        <begin position="71"/>
        <end position="88"/>
    </location>
</feature>
<accession>A0A2S6IU31</accession>
<feature type="transmembrane region" description="Helical" evidence="9">
    <location>
        <begin position="147"/>
        <end position="168"/>
    </location>
</feature>
<organism evidence="10 11">
    <name type="scientific">Kineococcus xinjiangensis</name>
    <dbReference type="NCBI Taxonomy" id="512762"/>
    <lineage>
        <taxon>Bacteria</taxon>
        <taxon>Bacillati</taxon>
        <taxon>Actinomycetota</taxon>
        <taxon>Actinomycetes</taxon>
        <taxon>Kineosporiales</taxon>
        <taxon>Kineosporiaceae</taxon>
        <taxon>Kineococcus</taxon>
    </lineage>
</organism>
<feature type="transmembrane region" description="Helical" evidence="9">
    <location>
        <begin position="205"/>
        <end position="224"/>
    </location>
</feature>
<evidence type="ECO:0000256" key="8">
    <source>
        <dbReference type="SAM" id="MobiDB-lite"/>
    </source>
</evidence>
<feature type="region of interest" description="Disordered" evidence="8">
    <location>
        <begin position="401"/>
        <end position="430"/>
    </location>
</feature>
<evidence type="ECO:0000313" key="10">
    <source>
        <dbReference type="EMBL" id="PPK97759.1"/>
    </source>
</evidence>
<feature type="transmembrane region" description="Helical" evidence="9">
    <location>
        <begin position="263"/>
        <end position="282"/>
    </location>
</feature>
<feature type="transmembrane region" description="Helical" evidence="9">
    <location>
        <begin position="12"/>
        <end position="34"/>
    </location>
</feature>
<keyword evidence="4 9" id="KW-0812">Transmembrane</keyword>
<dbReference type="Proteomes" id="UP000239485">
    <property type="component" value="Unassembled WGS sequence"/>
</dbReference>
<keyword evidence="10" id="KW-0328">Glycosyltransferase</keyword>
<dbReference type="Pfam" id="PF09594">
    <property type="entry name" value="GT87"/>
    <property type="match status" value="1"/>
</dbReference>
<name>A0A2S6IU31_9ACTN</name>
<feature type="transmembrane region" description="Helical" evidence="9">
    <location>
        <begin position="294"/>
        <end position="313"/>
    </location>
</feature>
<evidence type="ECO:0000256" key="3">
    <source>
        <dbReference type="ARBA" id="ARBA00022679"/>
    </source>
</evidence>
<evidence type="ECO:0000256" key="1">
    <source>
        <dbReference type="ARBA" id="ARBA00004651"/>
    </source>
</evidence>
<sequence length="430" mass="44367">MRRVLRRLAAGRAGLVVPVALAVLWCAVVVTTHLTAQWWQPGYDLAVYRRGARDLLAGRDLYLAATDRGHYFVYPPLAAVLMVPLLLLPPSAALLIWDAVLVVAVVLGTGWLLRAVPVRAGAGPRAPLVTGLSLAAVLVSDPFRESVVLGQISPLVVLGLVVGCLLGGRRGAVLAALAASVKVTPALVLTAAVNRTARRAFAVRVGVAGIALTLLGAVAAPASWRHYFTDLLWNSARVAAPDTPTNNSLAGALAHVGVPGPTALVAGAALSVPLLVVLLLAARRTDWSGPADRMRFGLLVSLVAVLVTPVAWTHHALAAPLAAVVLLAARPRGLRLAVVVVVGLLPWLPPVLEVAADLRGGWRVLSAPLALTRPLSLLVLVALLLPGRRVLDLDAAAPAAGGRADVPVRPRGVLPERPSAAPGSAGAGQA</sequence>
<comment type="subcellular location">
    <subcellularLocation>
        <location evidence="1">Cell membrane</location>
        <topology evidence="1">Multi-pass membrane protein</topology>
    </subcellularLocation>
</comment>
<evidence type="ECO:0000256" key="5">
    <source>
        <dbReference type="ARBA" id="ARBA00022989"/>
    </source>
</evidence>
<dbReference type="GO" id="GO:0005886">
    <property type="term" value="C:plasma membrane"/>
    <property type="evidence" value="ECO:0007669"/>
    <property type="project" value="UniProtKB-SubCell"/>
</dbReference>
<gene>
    <name evidence="10" type="ORF">CLV92_103294</name>
</gene>
<evidence type="ECO:0000256" key="2">
    <source>
        <dbReference type="ARBA" id="ARBA00022475"/>
    </source>
</evidence>
<feature type="transmembrane region" description="Helical" evidence="9">
    <location>
        <begin position="333"/>
        <end position="352"/>
    </location>
</feature>
<protein>
    <submittedName>
        <fullName evidence="10">Alpha-1,2-mannosyltransferase</fullName>
    </submittedName>
</protein>
<evidence type="ECO:0000256" key="9">
    <source>
        <dbReference type="SAM" id="Phobius"/>
    </source>
</evidence>
<proteinExistence type="inferred from homology"/>
<feature type="transmembrane region" description="Helical" evidence="9">
    <location>
        <begin position="95"/>
        <end position="116"/>
    </location>
</feature>
<keyword evidence="5 9" id="KW-1133">Transmembrane helix</keyword>
<dbReference type="EMBL" id="PTJD01000003">
    <property type="protein sequence ID" value="PPK97759.1"/>
    <property type="molecule type" value="Genomic_DNA"/>
</dbReference>
<keyword evidence="11" id="KW-1185">Reference proteome</keyword>
<dbReference type="GO" id="GO:0016758">
    <property type="term" value="F:hexosyltransferase activity"/>
    <property type="evidence" value="ECO:0007669"/>
    <property type="project" value="InterPro"/>
</dbReference>
<evidence type="ECO:0000256" key="7">
    <source>
        <dbReference type="ARBA" id="ARBA00024033"/>
    </source>
</evidence>
<comment type="similarity">
    <text evidence="7">Belongs to the glycosyltransferase 87 family.</text>
</comment>
<keyword evidence="2" id="KW-1003">Cell membrane</keyword>
<keyword evidence="6 9" id="KW-0472">Membrane</keyword>